<evidence type="ECO:0000256" key="1">
    <source>
        <dbReference type="HAMAP-Rule" id="MF_01368"/>
    </source>
</evidence>
<organism evidence="3 5">
    <name type="scientific">Neoehrlichia mikurensis</name>
    <dbReference type="NCBI Taxonomy" id="89586"/>
    <lineage>
        <taxon>Bacteria</taxon>
        <taxon>Pseudomonadati</taxon>
        <taxon>Pseudomonadota</taxon>
        <taxon>Alphaproteobacteria</taxon>
        <taxon>Rickettsiales</taxon>
        <taxon>Anaplasmataceae</taxon>
        <taxon>Candidatus Neoehrlichia</taxon>
    </lineage>
</organism>
<accession>A0A9Q9BSS7</accession>
<dbReference type="AlphaFoldDB" id="A0A9Q9BSS7"/>
<protein>
    <recommendedName>
        <fullName evidence="1">Large ribosomal subunit protein bL17</fullName>
    </recommendedName>
</protein>
<dbReference type="PANTHER" id="PTHR14413:SF16">
    <property type="entry name" value="LARGE RIBOSOMAL SUBUNIT PROTEIN BL17M"/>
    <property type="match status" value="1"/>
</dbReference>
<dbReference type="Proteomes" id="UP001059985">
    <property type="component" value="Chromosome"/>
</dbReference>
<comment type="subunit">
    <text evidence="1">Part of the 50S ribosomal subunit. Contacts protein L32.</text>
</comment>
<dbReference type="Proteomes" id="UP001059822">
    <property type="component" value="Chromosome"/>
</dbReference>
<dbReference type="EMBL" id="CP089286">
    <property type="protein sequence ID" value="UTO55542.1"/>
    <property type="molecule type" value="Genomic_DNA"/>
</dbReference>
<dbReference type="GO" id="GO:0022625">
    <property type="term" value="C:cytosolic large ribosomal subunit"/>
    <property type="evidence" value="ECO:0007669"/>
    <property type="project" value="TreeGrafter"/>
</dbReference>
<dbReference type="HAMAP" id="MF_01368">
    <property type="entry name" value="Ribosomal_bL17"/>
    <property type="match status" value="1"/>
</dbReference>
<gene>
    <name evidence="1 3" type="primary">rplQ</name>
    <name evidence="4" type="ORF">LUA81_00380</name>
    <name evidence="3" type="ORF">LUA82_00380</name>
</gene>
<evidence type="ECO:0000313" key="4">
    <source>
        <dbReference type="EMBL" id="UTO56463.1"/>
    </source>
</evidence>
<keyword evidence="6" id="KW-1185">Reference proteome</keyword>
<evidence type="ECO:0000313" key="5">
    <source>
        <dbReference type="Proteomes" id="UP001059822"/>
    </source>
</evidence>
<keyword evidence="1 2" id="KW-0687">Ribonucleoprotein</keyword>
<reference evidence="3" key="1">
    <citation type="journal article" date="2022" name="Microorganisms">
        <title>Assembly and Comparison of Ca. Neoehrlichia mikurensis Genomes.</title>
        <authorList>
            <person name="Azagi T."/>
            <person name="Dirks R.P."/>
            <person name="Yebra-Pimentel E.S."/>
            <person name="Schaap P.J."/>
            <person name="Koehorst J.J."/>
            <person name="Esser H.J."/>
            <person name="Sprong H."/>
        </authorList>
    </citation>
    <scope>NUCLEOTIDE SEQUENCE</scope>
    <source>
        <strain evidence="4">18-2804</strain>
        <strain evidence="3">18-2837</strain>
    </source>
</reference>
<comment type="similarity">
    <text evidence="1 2">Belongs to the bacterial ribosomal protein bL17 family.</text>
</comment>
<dbReference type="GO" id="GO:0006412">
    <property type="term" value="P:translation"/>
    <property type="evidence" value="ECO:0007669"/>
    <property type="project" value="UniProtKB-UniRule"/>
</dbReference>
<dbReference type="RefSeq" id="WP_218193923.1">
    <property type="nucleotide sequence ID" value="NZ_CP054597.1"/>
</dbReference>
<proteinExistence type="inferred from homology"/>
<dbReference type="NCBIfam" id="TIGR00059">
    <property type="entry name" value="L17"/>
    <property type="match status" value="1"/>
</dbReference>
<sequence>MKHRIKHRKFCRTSSHRASMLRNLSISLLKHERIVTTLPKAKDLRPYVEKLISIAKNYKFKDNVYGRRLLVSKLHNLEIINKLMDSLADRYKDRNGGYIRIIKYGFRKGDSAPIAIIELVDNVKKTLTIAN</sequence>
<dbReference type="EMBL" id="CP089285">
    <property type="protein sequence ID" value="UTO56463.1"/>
    <property type="molecule type" value="Genomic_DNA"/>
</dbReference>
<dbReference type="PANTHER" id="PTHR14413">
    <property type="entry name" value="RIBOSOMAL PROTEIN L17"/>
    <property type="match status" value="1"/>
</dbReference>
<evidence type="ECO:0000256" key="2">
    <source>
        <dbReference type="RuleBase" id="RU000660"/>
    </source>
</evidence>
<keyword evidence="1 2" id="KW-0689">Ribosomal protein</keyword>
<evidence type="ECO:0000313" key="6">
    <source>
        <dbReference type="Proteomes" id="UP001059985"/>
    </source>
</evidence>
<dbReference type="InterPro" id="IPR000456">
    <property type="entry name" value="Ribosomal_bL17"/>
</dbReference>
<dbReference type="Pfam" id="PF01196">
    <property type="entry name" value="Ribosomal_L17"/>
    <property type="match status" value="1"/>
</dbReference>
<name>A0A9Q9BSS7_9RICK</name>
<evidence type="ECO:0000313" key="3">
    <source>
        <dbReference type="EMBL" id="UTO55542.1"/>
    </source>
</evidence>
<dbReference type="GO" id="GO:0003735">
    <property type="term" value="F:structural constituent of ribosome"/>
    <property type="evidence" value="ECO:0007669"/>
    <property type="project" value="InterPro"/>
</dbReference>